<evidence type="ECO:0000259" key="2">
    <source>
        <dbReference type="Pfam" id="PF14200"/>
    </source>
</evidence>
<dbReference type="InterPro" id="IPR035992">
    <property type="entry name" value="Ricin_B-like_lectins"/>
</dbReference>
<gene>
    <name evidence="3" type="ORF">ACFQ1S_25910</name>
</gene>
<dbReference type="Pfam" id="PF14200">
    <property type="entry name" value="RicinB_lectin_2"/>
    <property type="match status" value="1"/>
</dbReference>
<sequence>AGAAQGSQLDQWQDTNSDNQWWKLTDTGDGYYRLVNVRTGLCADVDGGSTSDGARVIEWPTNTGTNQQWQVVDT</sequence>
<feature type="non-terminal residue" evidence="3">
    <location>
        <position position="1"/>
    </location>
</feature>
<dbReference type="SUPFAM" id="SSF50370">
    <property type="entry name" value="Ricin B-like lectins"/>
    <property type="match status" value="1"/>
</dbReference>
<dbReference type="Proteomes" id="UP001597045">
    <property type="component" value="Unassembled WGS sequence"/>
</dbReference>
<feature type="domain" description="Ricin B lectin" evidence="2">
    <location>
        <begin position="3"/>
        <end position="59"/>
    </location>
</feature>
<dbReference type="PROSITE" id="PS50231">
    <property type="entry name" value="RICIN_B_LECTIN"/>
    <property type="match status" value="1"/>
</dbReference>
<organism evidence="3 4">
    <name type="scientific">Kibdelosporangium lantanae</name>
    <dbReference type="NCBI Taxonomy" id="1497396"/>
    <lineage>
        <taxon>Bacteria</taxon>
        <taxon>Bacillati</taxon>
        <taxon>Actinomycetota</taxon>
        <taxon>Actinomycetes</taxon>
        <taxon>Pseudonocardiales</taxon>
        <taxon>Pseudonocardiaceae</taxon>
        <taxon>Kibdelosporangium</taxon>
    </lineage>
</organism>
<dbReference type="Gene3D" id="2.80.10.50">
    <property type="match status" value="1"/>
</dbReference>
<feature type="region of interest" description="Disordered" evidence="1">
    <location>
        <begin position="1"/>
        <end position="20"/>
    </location>
</feature>
<reference evidence="4" key="1">
    <citation type="journal article" date="2019" name="Int. J. Syst. Evol. Microbiol.">
        <title>The Global Catalogue of Microorganisms (GCM) 10K type strain sequencing project: providing services to taxonomists for standard genome sequencing and annotation.</title>
        <authorList>
            <consortium name="The Broad Institute Genomics Platform"/>
            <consortium name="The Broad Institute Genome Sequencing Center for Infectious Disease"/>
            <person name="Wu L."/>
            <person name="Ma J."/>
        </authorList>
    </citation>
    <scope>NUCLEOTIDE SEQUENCE [LARGE SCALE GENOMIC DNA]</scope>
    <source>
        <strain evidence="4">JCM 31486</strain>
    </source>
</reference>
<evidence type="ECO:0000313" key="4">
    <source>
        <dbReference type="Proteomes" id="UP001597045"/>
    </source>
</evidence>
<evidence type="ECO:0000256" key="1">
    <source>
        <dbReference type="SAM" id="MobiDB-lite"/>
    </source>
</evidence>
<keyword evidence="4" id="KW-1185">Reference proteome</keyword>
<evidence type="ECO:0000313" key="3">
    <source>
        <dbReference type="EMBL" id="MFD1048719.1"/>
    </source>
</evidence>
<accession>A0ABW3MGH4</accession>
<protein>
    <submittedName>
        <fullName evidence="3">RICIN domain-containing protein</fullName>
    </submittedName>
</protein>
<dbReference type="InterPro" id="IPR000772">
    <property type="entry name" value="Ricin_B_lectin"/>
</dbReference>
<proteinExistence type="predicted"/>
<name>A0ABW3MGH4_9PSEU</name>
<dbReference type="EMBL" id="JBHTIS010001757">
    <property type="protein sequence ID" value="MFD1048719.1"/>
    <property type="molecule type" value="Genomic_DNA"/>
</dbReference>
<comment type="caution">
    <text evidence="3">The sequence shown here is derived from an EMBL/GenBank/DDBJ whole genome shotgun (WGS) entry which is preliminary data.</text>
</comment>